<accession>A0A074S6T3</accession>
<dbReference type="EMBL" id="AZST01000097">
    <property type="protein sequence ID" value="KEP52583.1"/>
    <property type="molecule type" value="Genomic_DNA"/>
</dbReference>
<reference evidence="1 2" key="1">
    <citation type="submission" date="2013-12" db="EMBL/GenBank/DDBJ databases">
        <authorList>
            <person name="Cubeta M."/>
            <person name="Pakala S."/>
            <person name="Fedorova N."/>
            <person name="Thomas E."/>
            <person name="Dean R."/>
            <person name="Jabaji S."/>
            <person name="Neate S."/>
            <person name="Toda T."/>
            <person name="Tavantzis S."/>
            <person name="Vilgalys R."/>
            <person name="Bharathan N."/>
            <person name="Pakala S."/>
            <person name="Losada L.S."/>
            <person name="Zafar N."/>
            <person name="Nierman W."/>
        </authorList>
    </citation>
    <scope>NUCLEOTIDE SEQUENCE [LARGE SCALE GENOMIC DNA]</scope>
    <source>
        <strain evidence="1 2">123E</strain>
    </source>
</reference>
<gene>
    <name evidence="1" type="ORF">V565_043000</name>
</gene>
<keyword evidence="2" id="KW-1185">Reference proteome</keyword>
<dbReference type="HOGENOM" id="CLU_1982833_0_0_1"/>
<evidence type="ECO:0000313" key="2">
    <source>
        <dbReference type="Proteomes" id="UP000027456"/>
    </source>
</evidence>
<dbReference type="Proteomes" id="UP000027456">
    <property type="component" value="Unassembled WGS sequence"/>
</dbReference>
<dbReference type="AlphaFoldDB" id="A0A074S6T3"/>
<proteinExistence type="predicted"/>
<name>A0A074S6T3_9AGAM</name>
<comment type="caution">
    <text evidence="1">The sequence shown here is derived from an EMBL/GenBank/DDBJ whole genome shotgun (WGS) entry which is preliminary data.</text>
</comment>
<sequence>MRICMTAAVALFDESGGCARGAEYITSSASKPASRARLHGRVGARADGRAALGRCGYAKTKGGSTTWRRMVEAHAANELGIRLVKEAGWRARRILFIDSVLDGLFSLTVIDLGARRARNEQRVRGR</sequence>
<evidence type="ECO:0000313" key="1">
    <source>
        <dbReference type="EMBL" id="KEP52583.1"/>
    </source>
</evidence>
<protein>
    <submittedName>
        <fullName evidence="1">Uncharacterized protein</fullName>
    </submittedName>
</protein>
<organism evidence="1 2">
    <name type="scientific">Rhizoctonia solani 123E</name>
    <dbReference type="NCBI Taxonomy" id="1423351"/>
    <lineage>
        <taxon>Eukaryota</taxon>
        <taxon>Fungi</taxon>
        <taxon>Dikarya</taxon>
        <taxon>Basidiomycota</taxon>
        <taxon>Agaricomycotina</taxon>
        <taxon>Agaricomycetes</taxon>
        <taxon>Cantharellales</taxon>
        <taxon>Ceratobasidiaceae</taxon>
        <taxon>Rhizoctonia</taxon>
    </lineage>
</organism>
<dbReference type="OrthoDB" id="1881at2759"/>